<dbReference type="InterPro" id="IPR000477">
    <property type="entry name" value="RT_dom"/>
</dbReference>
<evidence type="ECO:0000256" key="3">
    <source>
        <dbReference type="SAM" id="MobiDB-lite"/>
    </source>
</evidence>
<dbReference type="PROSITE" id="PS50878">
    <property type="entry name" value="RT_POL"/>
    <property type="match status" value="1"/>
</dbReference>
<name>A0A9D2Z0N8_NOTFU</name>
<dbReference type="EC" id="3.1.26.4" evidence="2"/>
<feature type="domain" description="Reverse transcriptase" evidence="4">
    <location>
        <begin position="503"/>
        <end position="685"/>
    </location>
</feature>
<evidence type="ECO:0000256" key="1">
    <source>
        <dbReference type="ARBA" id="ARBA00010879"/>
    </source>
</evidence>
<evidence type="ECO:0000313" key="5">
    <source>
        <dbReference type="EMBL" id="KAF7229532.1"/>
    </source>
</evidence>
<accession>A0A9D2Z0N8</accession>
<dbReference type="AlphaFoldDB" id="A0A9D2Z0N8"/>
<gene>
    <name evidence="5" type="ORF">G4P62_003519</name>
</gene>
<dbReference type="Proteomes" id="UP000822369">
    <property type="component" value="Chromosome 2"/>
</dbReference>
<dbReference type="InterPro" id="IPR043502">
    <property type="entry name" value="DNA/RNA_pol_sf"/>
</dbReference>
<feature type="compositionally biased region" description="Low complexity" evidence="3">
    <location>
        <begin position="167"/>
        <end position="177"/>
    </location>
</feature>
<feature type="region of interest" description="Disordered" evidence="3">
    <location>
        <begin position="68"/>
        <end position="105"/>
    </location>
</feature>
<dbReference type="InterPro" id="IPR043128">
    <property type="entry name" value="Rev_trsase/Diguanyl_cyclase"/>
</dbReference>
<feature type="non-terminal residue" evidence="5">
    <location>
        <position position="1"/>
    </location>
</feature>
<dbReference type="InterPro" id="IPR052055">
    <property type="entry name" value="Hepadnavirus_pol/RT"/>
</dbReference>
<comment type="caution">
    <text evidence="5">The sequence shown here is derived from an EMBL/GenBank/DDBJ whole genome shotgun (WGS) entry which is preliminary data.</text>
</comment>
<dbReference type="CDD" id="cd09275">
    <property type="entry name" value="RNase_HI_RT_DIRS1"/>
    <property type="match status" value="1"/>
</dbReference>
<feature type="region of interest" description="Disordered" evidence="3">
    <location>
        <begin position="410"/>
        <end position="454"/>
    </location>
</feature>
<comment type="similarity">
    <text evidence="1">Belongs to the beta type-B retroviral polymerase family. HERV class-II K(HML-2) pol subfamily.</text>
</comment>
<proteinExistence type="inferred from homology"/>
<dbReference type="SUPFAM" id="SSF56672">
    <property type="entry name" value="DNA/RNA polymerases"/>
    <property type="match status" value="1"/>
</dbReference>
<reference evidence="5" key="1">
    <citation type="submission" date="2020-03" db="EMBL/GenBank/DDBJ databases">
        <title>Intra-Species Differences in Population Size shape Life History and Genome Evolution.</title>
        <authorList>
            <person name="Willemsen D."/>
            <person name="Cui R."/>
            <person name="Valenzano D.R."/>
        </authorList>
    </citation>
    <scope>NUCLEOTIDE SEQUENCE</scope>
    <source>
        <strain evidence="5">GRZ</strain>
        <tissue evidence="5">Whole</tissue>
    </source>
</reference>
<dbReference type="GO" id="GO:0004523">
    <property type="term" value="F:RNA-DNA hybrid ribonuclease activity"/>
    <property type="evidence" value="ECO:0007669"/>
    <property type="project" value="UniProtKB-EC"/>
</dbReference>
<dbReference type="Gene3D" id="3.30.70.270">
    <property type="match status" value="1"/>
</dbReference>
<feature type="region of interest" description="Disordered" evidence="3">
    <location>
        <begin position="137"/>
        <end position="177"/>
    </location>
</feature>
<evidence type="ECO:0000259" key="4">
    <source>
        <dbReference type="PROSITE" id="PS50878"/>
    </source>
</evidence>
<dbReference type="PANTHER" id="PTHR33050:SF7">
    <property type="entry name" value="RIBONUCLEASE H"/>
    <property type="match status" value="1"/>
</dbReference>
<dbReference type="Gene3D" id="3.10.10.10">
    <property type="entry name" value="HIV Type 1 Reverse Transcriptase, subunit A, domain 1"/>
    <property type="match status" value="1"/>
</dbReference>
<protein>
    <recommendedName>
        <fullName evidence="2">ribonuclease H</fullName>
        <ecNumber evidence="2">3.1.26.4</ecNumber>
    </recommendedName>
</protein>
<evidence type="ECO:0000313" key="6">
    <source>
        <dbReference type="Proteomes" id="UP000822369"/>
    </source>
</evidence>
<dbReference type="CDD" id="cd03714">
    <property type="entry name" value="RT_DIRS1"/>
    <property type="match status" value="1"/>
</dbReference>
<evidence type="ECO:0000256" key="2">
    <source>
        <dbReference type="ARBA" id="ARBA00012180"/>
    </source>
</evidence>
<sequence>MLECTSCGAPLQVEDGHDLCPKCLGVGHLREALTDPCMNCSILPLAVREDRLRQVECLLFESDLPPSGVPRPCSGRRRDRPAEERGSPRRKKRRVAQPSRQEVDSLRAEVEQLRALLTRAPDEGGPDDLISVRASNSEFQSLEEEGPSPGRSQGLVMEPPGLGAHGDSGMSLHSSASSELAEDPCQLRAILRAALARIGLDDVPVARPAGNPFFRRAPAAPPFQVPPSPAFVEELQRCWGDPRQLSHHGRDARTLASMREAGTYGLDRMPPVDHCVASLVLSPDEALRDRVRCPSTQCRVTDSLLCRAYDIGARMARTSNSLSVLLLAQSQMLQSGAAGMALGDTNDAALQAFGLMSRELGRLLGTLVVARRQVWLAQAPVSDDCRQSLRGLPVVPGQLFGPEAERALERRRQSRQAAEAWSGRSGVGVLPMPQSRPRGARDPRRRFRPAAPVQVAQQTAAAAGTWRRSGARLQVAVPPSAPTPFGGQGDFGHRSCTGQHRAIEVVPPHLQADGFYSTYFLVPKKDGPLRPVLDLRGLNRFLKVLPFRMLRTRDVLQVVCPGEWFTTIDLKDAYFHVPIHPGHRKYLRFSFLGRVYQFLVLPFGLSLAPRVFTRCVKAALSPLCRAGLKVLPYLDDWLVCAPSCREVGLATARVLAHVEALGMTVNLQKSSLVPTQRVDFIGIAIDSVAMRARLTEQRRVRIRSLLRAFRLGAAPPVQVWLRLLGMLVSASALVPLGLLHLRPLQRWFNGFRLDPRRHRRVELEVTSSCVALLRRWDDVAYLSLGVPLGAVPARREVVTTDASPRGWGAHWQCRSVQGLWSPRQARLHINVLELKTVYLALRRFLPFLRGKHVLIRMDSTSAVFHINHQGGTRSLRSLREAQTLLTWAYPRLASIRALHLPGWRNSVADCLSRRGLPPGEWRLHPQVVQRVWHQFGEAQVDLFASRSSTHCPLWFSLAEADAPLGMDALANAWPLVRLYAFPPSPLLLPTLHRVRDSSHEVLLVAPDWPMRLWFPLLLSLLNGEPWRLPARRDLLSQMEGRIWHPSPDHLRLTVWPLKGAGSP</sequence>
<dbReference type="PANTHER" id="PTHR33050">
    <property type="entry name" value="REVERSE TRANSCRIPTASE DOMAIN-CONTAINING PROTEIN"/>
    <property type="match status" value="1"/>
</dbReference>
<dbReference type="Pfam" id="PF00078">
    <property type="entry name" value="RVT_1"/>
    <property type="match status" value="1"/>
</dbReference>
<organism evidence="5 6">
    <name type="scientific">Nothobranchius furzeri</name>
    <name type="common">Turquoise killifish</name>
    <dbReference type="NCBI Taxonomy" id="105023"/>
    <lineage>
        <taxon>Eukaryota</taxon>
        <taxon>Metazoa</taxon>
        <taxon>Chordata</taxon>
        <taxon>Craniata</taxon>
        <taxon>Vertebrata</taxon>
        <taxon>Euteleostomi</taxon>
        <taxon>Actinopterygii</taxon>
        <taxon>Neopterygii</taxon>
        <taxon>Teleostei</taxon>
        <taxon>Neoteleostei</taxon>
        <taxon>Acanthomorphata</taxon>
        <taxon>Ovalentaria</taxon>
        <taxon>Atherinomorphae</taxon>
        <taxon>Cyprinodontiformes</taxon>
        <taxon>Nothobranchiidae</taxon>
        <taxon>Nothobranchius</taxon>
    </lineage>
</organism>
<dbReference type="EMBL" id="JAAVVJ010000002">
    <property type="protein sequence ID" value="KAF7229532.1"/>
    <property type="molecule type" value="Genomic_DNA"/>
</dbReference>